<dbReference type="PANTHER" id="PTHR43201">
    <property type="entry name" value="ACYL-COA SYNTHETASE"/>
    <property type="match status" value="1"/>
</dbReference>
<feature type="domain" description="AMP-binding enzyme C-terminal" evidence="4">
    <location>
        <begin position="424"/>
        <end position="501"/>
    </location>
</feature>
<dbReference type="Gene3D" id="3.30.300.30">
    <property type="match status" value="1"/>
</dbReference>
<evidence type="ECO:0000256" key="1">
    <source>
        <dbReference type="ARBA" id="ARBA00006432"/>
    </source>
</evidence>
<dbReference type="InterPro" id="IPR025110">
    <property type="entry name" value="AMP-bd_C"/>
</dbReference>
<protein>
    <submittedName>
        <fullName evidence="5">AMP-binding protein</fullName>
    </submittedName>
</protein>
<dbReference type="InterPro" id="IPR042099">
    <property type="entry name" value="ANL_N_sf"/>
</dbReference>
<evidence type="ECO:0000256" key="2">
    <source>
        <dbReference type="ARBA" id="ARBA00022598"/>
    </source>
</evidence>
<dbReference type="InterPro" id="IPR045851">
    <property type="entry name" value="AMP-bd_C_sf"/>
</dbReference>
<evidence type="ECO:0000313" key="6">
    <source>
        <dbReference type="Proteomes" id="UP001216390"/>
    </source>
</evidence>
<dbReference type="SUPFAM" id="SSF56801">
    <property type="entry name" value="Acetyl-CoA synthetase-like"/>
    <property type="match status" value="1"/>
</dbReference>
<dbReference type="Pfam" id="PF13193">
    <property type="entry name" value="AMP-binding_C"/>
    <property type="match status" value="1"/>
</dbReference>
<dbReference type="Pfam" id="PF00501">
    <property type="entry name" value="AMP-binding"/>
    <property type="match status" value="1"/>
</dbReference>
<dbReference type="GO" id="GO:0006631">
    <property type="term" value="P:fatty acid metabolic process"/>
    <property type="evidence" value="ECO:0007669"/>
    <property type="project" value="TreeGrafter"/>
</dbReference>
<feature type="domain" description="AMP-dependent synthetase/ligase" evidence="3">
    <location>
        <begin position="12"/>
        <end position="375"/>
    </location>
</feature>
<dbReference type="KEGG" id="ima:PO878_13535"/>
<name>A0AAE9Y402_9ACTN</name>
<dbReference type="AlphaFoldDB" id="A0AAE9Y402"/>
<proteinExistence type="inferred from homology"/>
<evidence type="ECO:0000259" key="4">
    <source>
        <dbReference type="Pfam" id="PF13193"/>
    </source>
</evidence>
<dbReference type="RefSeq" id="WP_272735045.1">
    <property type="nucleotide sequence ID" value="NZ_CP116942.1"/>
</dbReference>
<evidence type="ECO:0000259" key="3">
    <source>
        <dbReference type="Pfam" id="PF00501"/>
    </source>
</evidence>
<dbReference type="InterPro" id="IPR000873">
    <property type="entry name" value="AMP-dep_synth/lig_dom"/>
</dbReference>
<dbReference type="Gene3D" id="3.40.50.12780">
    <property type="entry name" value="N-terminal domain of ligase-like"/>
    <property type="match status" value="1"/>
</dbReference>
<gene>
    <name evidence="5" type="ORF">PO878_13535</name>
</gene>
<dbReference type="PANTHER" id="PTHR43201:SF5">
    <property type="entry name" value="MEDIUM-CHAIN ACYL-COA LIGASE ACSF2, MITOCHONDRIAL"/>
    <property type="match status" value="1"/>
</dbReference>
<sequence length="513" mass="54700">MLEGRNLWELVEARAEATPNAVMTVDETGQTATFLEYRASVERVAAGLHADGVGAGDVVSWVLPTWHGSLVLAGALARLGAVQNPIIPIYRDREVGFVTRQAGTSLLVVPGEWRGFDFTAMAERLAAEDPDPPRILVAARSLPEGDPASLPPAPEPPAARADEPVTWLFYTSGTTADPKGARHSDGDLIVTARGMCDRMECREGDRNLMAFPVTHIAGPIWLMSSLMYGLTNVITEGFDPKATPALASKEDVTLAGSATFFHMAYLAAQRAHGEERLFPSLRLCPGGGAPKPPALHAEIADELGGMGIVSGWGLTEAPILTMGSVHDPDDKLATTEGRPMPGVLLRTVSLDGEVVGAGEEGELQAQAPQMMRGYLDGSLDAAGFDDGWFRTGDLGVIDEHGYVRITGRVKDVIIRKGENVSAAEVENLLYEHAKVSDVAVIGLPDAERGEMVCAVVAGPEGGEALTFDEMVAHLKEKGLRMQALPERLEVVDALPRNASGKIPKHELRATYSP</sequence>
<reference evidence="5" key="1">
    <citation type="submission" date="2023-01" db="EMBL/GenBank/DDBJ databases">
        <title>The diversity of Class Acidimicrobiia in South China Sea sediment environments and the proposal of Iamia marina sp. nov., a novel species of the genus Iamia.</title>
        <authorList>
            <person name="He Y."/>
            <person name="Tian X."/>
        </authorList>
    </citation>
    <scope>NUCLEOTIDE SEQUENCE</scope>
    <source>
        <strain evidence="5">DSM 19957</strain>
    </source>
</reference>
<evidence type="ECO:0000313" key="5">
    <source>
        <dbReference type="EMBL" id="WCO65520.1"/>
    </source>
</evidence>
<organism evidence="5 6">
    <name type="scientific">Iamia majanohamensis</name>
    <dbReference type="NCBI Taxonomy" id="467976"/>
    <lineage>
        <taxon>Bacteria</taxon>
        <taxon>Bacillati</taxon>
        <taxon>Actinomycetota</taxon>
        <taxon>Acidimicrobiia</taxon>
        <taxon>Acidimicrobiales</taxon>
        <taxon>Iamiaceae</taxon>
        <taxon>Iamia</taxon>
    </lineage>
</organism>
<dbReference type="Proteomes" id="UP001216390">
    <property type="component" value="Chromosome"/>
</dbReference>
<keyword evidence="2" id="KW-0436">Ligase</keyword>
<dbReference type="EMBL" id="CP116942">
    <property type="protein sequence ID" value="WCO65520.1"/>
    <property type="molecule type" value="Genomic_DNA"/>
</dbReference>
<accession>A0AAE9Y402</accession>
<comment type="similarity">
    <text evidence="1">Belongs to the ATP-dependent AMP-binding enzyme family.</text>
</comment>
<dbReference type="GO" id="GO:0031956">
    <property type="term" value="F:medium-chain fatty acid-CoA ligase activity"/>
    <property type="evidence" value="ECO:0007669"/>
    <property type="project" value="TreeGrafter"/>
</dbReference>
<keyword evidence="6" id="KW-1185">Reference proteome</keyword>